<dbReference type="Gene3D" id="3.30.499.10">
    <property type="entry name" value="Aconitase, domain 3"/>
    <property type="match status" value="1"/>
</dbReference>
<dbReference type="InterPro" id="IPR015931">
    <property type="entry name" value="Acnase/IPM_dHydase_lsu_aba_1/3"/>
</dbReference>
<name>A0A382N789_9ZZZZ</name>
<evidence type="ECO:0000256" key="1">
    <source>
        <dbReference type="ARBA" id="ARBA00023004"/>
    </source>
</evidence>
<feature type="non-terminal residue" evidence="2">
    <location>
        <position position="66"/>
    </location>
</feature>
<reference evidence="2" key="1">
    <citation type="submission" date="2018-05" db="EMBL/GenBank/DDBJ databases">
        <authorList>
            <person name="Lanie J.A."/>
            <person name="Ng W.-L."/>
            <person name="Kazmierczak K.M."/>
            <person name="Andrzejewski T.M."/>
            <person name="Davidsen T.M."/>
            <person name="Wayne K.J."/>
            <person name="Tettelin H."/>
            <person name="Glass J.I."/>
            <person name="Rusch D."/>
            <person name="Podicherti R."/>
            <person name="Tsui H.-C.T."/>
            <person name="Winkler M.E."/>
        </authorList>
    </citation>
    <scope>NUCLEOTIDE SEQUENCE</scope>
</reference>
<proteinExistence type="predicted"/>
<organism evidence="2">
    <name type="scientific">marine metagenome</name>
    <dbReference type="NCBI Taxonomy" id="408172"/>
    <lineage>
        <taxon>unclassified sequences</taxon>
        <taxon>metagenomes</taxon>
        <taxon>ecological metagenomes</taxon>
    </lineage>
</organism>
<evidence type="ECO:0000313" key="2">
    <source>
        <dbReference type="EMBL" id="SVC56077.1"/>
    </source>
</evidence>
<dbReference type="AlphaFoldDB" id="A0A382N789"/>
<gene>
    <name evidence="2" type="ORF">METZ01_LOCUS308931</name>
</gene>
<accession>A0A382N789</accession>
<sequence length="66" mass="7329">MSSKSTLFNARRTFNTSHGAVDYYAISVLEDAGLIEIAKTPYSIRVLLENTLRKADEGLATDEHVK</sequence>
<dbReference type="EMBL" id="UINC01097950">
    <property type="protein sequence ID" value="SVC56077.1"/>
    <property type="molecule type" value="Genomic_DNA"/>
</dbReference>
<keyword evidence="1" id="KW-0408">Iron</keyword>
<protein>
    <submittedName>
        <fullName evidence="2">Uncharacterized protein</fullName>
    </submittedName>
</protein>